<protein>
    <submittedName>
        <fullName evidence="1">Uncharacterized protein</fullName>
    </submittedName>
</protein>
<gene>
    <name evidence="1" type="ORF">PENSUB_6725</name>
</gene>
<accession>A0A1Q5TXP0</accession>
<comment type="caution">
    <text evidence="1">The sequence shown here is derived from an EMBL/GenBank/DDBJ whole genome shotgun (WGS) entry which is preliminary data.</text>
</comment>
<evidence type="ECO:0000313" key="1">
    <source>
        <dbReference type="EMBL" id="OKP04980.1"/>
    </source>
</evidence>
<organism evidence="1 2">
    <name type="scientific">Penicillium subrubescens</name>
    <dbReference type="NCBI Taxonomy" id="1316194"/>
    <lineage>
        <taxon>Eukaryota</taxon>
        <taxon>Fungi</taxon>
        <taxon>Dikarya</taxon>
        <taxon>Ascomycota</taxon>
        <taxon>Pezizomycotina</taxon>
        <taxon>Eurotiomycetes</taxon>
        <taxon>Eurotiomycetidae</taxon>
        <taxon>Eurotiales</taxon>
        <taxon>Aspergillaceae</taxon>
        <taxon>Penicillium</taxon>
    </lineage>
</organism>
<dbReference type="EMBL" id="MNBE01000607">
    <property type="protein sequence ID" value="OKP04980.1"/>
    <property type="molecule type" value="Genomic_DNA"/>
</dbReference>
<keyword evidence="2" id="KW-1185">Reference proteome</keyword>
<proteinExistence type="predicted"/>
<sequence>MTPKAFEISKATFTPRNTAFELSPLKPPWYAVVTVTRVSLVATDEACEFFKVVPGGQPPLTVGRLTKYVNIAPIQDGYTA</sequence>
<dbReference type="Proteomes" id="UP000186955">
    <property type="component" value="Unassembled WGS sequence"/>
</dbReference>
<name>A0A1Q5TXP0_9EURO</name>
<dbReference type="AlphaFoldDB" id="A0A1Q5TXP0"/>
<reference evidence="1 2" key="1">
    <citation type="submission" date="2016-10" db="EMBL/GenBank/DDBJ databases">
        <title>Genome sequence of the ascomycete fungus Penicillium subrubescens.</title>
        <authorList>
            <person name="De Vries R.P."/>
            <person name="Peng M."/>
            <person name="Dilokpimol A."/>
            <person name="Hilden K."/>
            <person name="Makela M.R."/>
            <person name="Grigoriev I."/>
            <person name="Riley R."/>
            <person name="Granchi Z."/>
        </authorList>
    </citation>
    <scope>NUCLEOTIDE SEQUENCE [LARGE SCALE GENOMIC DNA]</scope>
    <source>
        <strain evidence="1 2">CBS 132785</strain>
    </source>
</reference>
<evidence type="ECO:0000313" key="2">
    <source>
        <dbReference type="Proteomes" id="UP000186955"/>
    </source>
</evidence>